<dbReference type="Proteomes" id="UP001556653">
    <property type="component" value="Unassembled WGS sequence"/>
</dbReference>
<dbReference type="RefSeq" id="WP_367966412.1">
    <property type="nucleotide sequence ID" value="NZ_JBAKFI010000004.1"/>
</dbReference>
<gene>
    <name evidence="1" type="ORF">V6X64_02830</name>
</gene>
<protein>
    <submittedName>
        <fullName evidence="1">Uncharacterized protein</fullName>
    </submittedName>
</protein>
<accession>A0ABV3S861</accession>
<reference evidence="1 2" key="1">
    <citation type="submission" date="2024-02" db="EMBL/GenBank/DDBJ databases">
        <title>New especies of Spiribacter isolated from saline water.</title>
        <authorList>
            <person name="Leon M.J."/>
            <person name="De La Haba R."/>
            <person name="Sanchez-Porro C."/>
            <person name="Ventosa A."/>
        </authorList>
    </citation>
    <scope>NUCLEOTIDE SEQUENCE [LARGE SCALE GENOMIC DNA]</scope>
    <source>
        <strain evidence="2">ag22IC4-227</strain>
    </source>
</reference>
<dbReference type="EMBL" id="JBAKFJ010000001">
    <property type="protein sequence ID" value="MEX0385929.1"/>
    <property type="molecule type" value="Genomic_DNA"/>
</dbReference>
<comment type="caution">
    <text evidence="1">The sequence shown here is derived from an EMBL/GenBank/DDBJ whole genome shotgun (WGS) entry which is preliminary data.</text>
</comment>
<evidence type="ECO:0000313" key="2">
    <source>
        <dbReference type="Proteomes" id="UP001556653"/>
    </source>
</evidence>
<name>A0ABV3S861_9GAMM</name>
<proteinExistence type="predicted"/>
<sequence>MHAWEGQNFTDVDLLTQRRDPRRFQVGCATSSGGRIILQWFRNMPEISQWLRRMEPQRWGLRGPALIAIKAELEPVLTRVDVHGLEEASRIAHNAVTDGHYQLLWWGDFATFAAGGDHWSDTFLTREGLTAVDASDNEQARELAASLRDRVDEAGLAQPRNSDLGSSS</sequence>
<evidence type="ECO:0000313" key="1">
    <source>
        <dbReference type="EMBL" id="MEX0385929.1"/>
    </source>
</evidence>
<organism evidence="1 2">
    <name type="scientific">Spiribacter onubensis</name>
    <dbReference type="NCBI Taxonomy" id="3122420"/>
    <lineage>
        <taxon>Bacteria</taxon>
        <taxon>Pseudomonadati</taxon>
        <taxon>Pseudomonadota</taxon>
        <taxon>Gammaproteobacteria</taxon>
        <taxon>Chromatiales</taxon>
        <taxon>Ectothiorhodospiraceae</taxon>
        <taxon>Spiribacter</taxon>
    </lineage>
</organism>
<keyword evidence="2" id="KW-1185">Reference proteome</keyword>